<gene>
    <name evidence="2" type="ORF">CLAFUR5_00993</name>
</gene>
<accession>A0A9Q8P3P8</accession>
<evidence type="ECO:0000313" key="3">
    <source>
        <dbReference type="Proteomes" id="UP000756132"/>
    </source>
</evidence>
<dbReference type="OrthoDB" id="2951834at2759"/>
<dbReference type="OMA" id="FNFFRVD"/>
<name>A0A9Q8P3P8_PASFU</name>
<dbReference type="KEGG" id="ffu:CLAFUR5_00993"/>
<reference evidence="2" key="1">
    <citation type="submission" date="2021-12" db="EMBL/GenBank/DDBJ databases">
        <authorList>
            <person name="Zaccaron A."/>
            <person name="Stergiopoulos I."/>
        </authorList>
    </citation>
    <scope>NUCLEOTIDE SEQUENCE</scope>
    <source>
        <strain evidence="2">Race5_Kim</strain>
    </source>
</reference>
<protein>
    <submittedName>
        <fullName evidence="2">Uncharacterized protein</fullName>
    </submittedName>
</protein>
<dbReference type="GeneID" id="71980871"/>
<dbReference type="Proteomes" id="UP000756132">
    <property type="component" value="Chromosome 1"/>
</dbReference>
<reference evidence="2" key="2">
    <citation type="journal article" date="2022" name="Microb. Genom.">
        <title>A chromosome-scale genome assembly of the tomato pathogen Cladosporium fulvum reveals a compartmentalized genome architecture and the presence of a dispensable chromosome.</title>
        <authorList>
            <person name="Zaccaron A.Z."/>
            <person name="Chen L.H."/>
            <person name="Samaras A."/>
            <person name="Stergiopoulos I."/>
        </authorList>
    </citation>
    <scope>NUCLEOTIDE SEQUENCE</scope>
    <source>
        <strain evidence="2">Race5_Kim</strain>
    </source>
</reference>
<dbReference type="RefSeq" id="XP_047756352.1">
    <property type="nucleotide sequence ID" value="XM_047900141.1"/>
</dbReference>
<sequence>MALKHRQSHPTVAPLLQLPLELRNQVYSYLLPLENVSHPLPSVGITSVSHRPPTSALLNIHPTITDELLDYFYTISTCYACIVKLVFSHAFNFFRVDPELRRLEQSPSLACIRKIEVVFFCPVLSLQSYPTFALDLFCAGIRKRASRACDVMNKAPKLRTVVVSWCDSTYTGDWQEKAKILTPLRNLVDAGDRQASVTFKVGKVTGPEDLDRADFVAALREILGAGQKLDCGNDGTEDASQNLRMLAFDPRQERQCQLSPNAGSYPRAGTIRRGWRGAPPLMAAPVELDAHVGPGEESSSAACATPCRTSAA</sequence>
<proteinExistence type="predicted"/>
<feature type="region of interest" description="Disordered" evidence="1">
    <location>
        <begin position="292"/>
        <end position="312"/>
    </location>
</feature>
<evidence type="ECO:0000313" key="2">
    <source>
        <dbReference type="EMBL" id="UJO11986.1"/>
    </source>
</evidence>
<dbReference type="EMBL" id="CP090163">
    <property type="protein sequence ID" value="UJO11986.1"/>
    <property type="molecule type" value="Genomic_DNA"/>
</dbReference>
<keyword evidence="3" id="KW-1185">Reference proteome</keyword>
<organism evidence="2 3">
    <name type="scientific">Passalora fulva</name>
    <name type="common">Tomato leaf mold</name>
    <name type="synonym">Cladosporium fulvum</name>
    <dbReference type="NCBI Taxonomy" id="5499"/>
    <lineage>
        <taxon>Eukaryota</taxon>
        <taxon>Fungi</taxon>
        <taxon>Dikarya</taxon>
        <taxon>Ascomycota</taxon>
        <taxon>Pezizomycotina</taxon>
        <taxon>Dothideomycetes</taxon>
        <taxon>Dothideomycetidae</taxon>
        <taxon>Mycosphaerellales</taxon>
        <taxon>Mycosphaerellaceae</taxon>
        <taxon>Fulvia</taxon>
    </lineage>
</organism>
<dbReference type="AlphaFoldDB" id="A0A9Q8P3P8"/>
<feature type="compositionally biased region" description="Polar residues" evidence="1">
    <location>
        <begin position="297"/>
        <end position="312"/>
    </location>
</feature>
<evidence type="ECO:0000256" key="1">
    <source>
        <dbReference type="SAM" id="MobiDB-lite"/>
    </source>
</evidence>